<evidence type="ECO:0000256" key="3">
    <source>
        <dbReference type="ARBA" id="ARBA00022679"/>
    </source>
</evidence>
<keyword evidence="3" id="KW-0808">Transferase</keyword>
<dbReference type="EMBL" id="JADCKA010000003">
    <property type="protein sequence ID" value="MBE5035276.1"/>
    <property type="molecule type" value="Genomic_DNA"/>
</dbReference>
<name>A0ABR9QWP3_9FIRM</name>
<dbReference type="PANTHER" id="PTHR33841:SF1">
    <property type="entry name" value="DNA METHYLTRANSFERASE A"/>
    <property type="match status" value="1"/>
</dbReference>
<organism evidence="5 6">
    <name type="scientific">Gallibacter intestinalis</name>
    <dbReference type="NCBI Taxonomy" id="2779356"/>
    <lineage>
        <taxon>Bacteria</taxon>
        <taxon>Bacillati</taxon>
        <taxon>Bacillota</taxon>
        <taxon>Clostridia</taxon>
        <taxon>Eubacteriales</taxon>
        <taxon>Eubacteriaceae</taxon>
        <taxon>Gallibacter</taxon>
    </lineage>
</organism>
<evidence type="ECO:0000256" key="2">
    <source>
        <dbReference type="ARBA" id="ARBA00022603"/>
    </source>
</evidence>
<dbReference type="InterPro" id="IPR050953">
    <property type="entry name" value="N4_N6_ade-DNA_methylase"/>
</dbReference>
<keyword evidence="5" id="KW-0378">Hydrolase</keyword>
<keyword evidence="6" id="KW-1185">Reference proteome</keyword>
<comment type="caution">
    <text evidence="5">The sequence shown here is derived from an EMBL/GenBank/DDBJ whole genome shotgun (WGS) entry which is preliminary data.</text>
</comment>
<dbReference type="PANTHER" id="PTHR33841">
    <property type="entry name" value="DNA METHYLTRANSFERASE YEEA-RELATED"/>
    <property type="match status" value="1"/>
</dbReference>
<sequence>MYTQFSYDDSWIILSEIEHSIRTKVEEKGIPLEKWDISINYGIKTGLNEAFIISEPIKDELIRKDPKSAEIIRPILRGRDIQKYHSNFAGLWLISTFPSLEYCIDDYPAVKEYLLSFGYDRLSQTGEKKIVDGKIIKSRKKTNNKWFETQDSIKYWDDFSKQKMIWKRIGSLLRFSLDDKGMVPLDSTCIATGVDVPYITAILNTTMGNYLFSNAPKTGTGDLIVSVQAMNPILVPKPTAEQKQFVENLLYEIINHINNNVDYHSIEARLENYVYSLYGINTEERAFIEDYVTRNYR</sequence>
<dbReference type="RefSeq" id="WP_226384942.1">
    <property type="nucleotide sequence ID" value="NZ_JADCKA010000003.1"/>
</dbReference>
<keyword evidence="2" id="KW-0489">Methyltransferase</keyword>
<accession>A0ABR9QWP3</accession>
<evidence type="ECO:0000313" key="6">
    <source>
        <dbReference type="Proteomes" id="UP001516588"/>
    </source>
</evidence>
<evidence type="ECO:0000313" key="5">
    <source>
        <dbReference type="EMBL" id="MBE5035276.1"/>
    </source>
</evidence>
<dbReference type="GO" id="GO:0004519">
    <property type="term" value="F:endonuclease activity"/>
    <property type="evidence" value="ECO:0007669"/>
    <property type="project" value="UniProtKB-KW"/>
</dbReference>
<keyword evidence="5" id="KW-0540">Nuclease</keyword>
<dbReference type="Proteomes" id="UP001516588">
    <property type="component" value="Unassembled WGS sequence"/>
</dbReference>
<gene>
    <name evidence="5" type="ORF">INF20_03155</name>
</gene>
<proteinExistence type="predicted"/>
<comment type="catalytic activity">
    <reaction evidence="4">
        <text>a 2'-deoxyadenosine in DNA + S-adenosyl-L-methionine = an N(6)-methyl-2'-deoxyadenosine in DNA + S-adenosyl-L-homocysteine + H(+)</text>
        <dbReference type="Rhea" id="RHEA:15197"/>
        <dbReference type="Rhea" id="RHEA-COMP:12418"/>
        <dbReference type="Rhea" id="RHEA-COMP:12419"/>
        <dbReference type="ChEBI" id="CHEBI:15378"/>
        <dbReference type="ChEBI" id="CHEBI:57856"/>
        <dbReference type="ChEBI" id="CHEBI:59789"/>
        <dbReference type="ChEBI" id="CHEBI:90615"/>
        <dbReference type="ChEBI" id="CHEBI:90616"/>
        <dbReference type="EC" id="2.1.1.72"/>
    </reaction>
</comment>
<evidence type="ECO:0000256" key="1">
    <source>
        <dbReference type="ARBA" id="ARBA00011900"/>
    </source>
</evidence>
<reference evidence="5 6" key="1">
    <citation type="submission" date="2020-10" db="EMBL/GenBank/DDBJ databases">
        <title>ChiBAC.</title>
        <authorList>
            <person name="Zenner C."/>
            <person name="Hitch T.C.A."/>
            <person name="Clavel T."/>
        </authorList>
    </citation>
    <scope>NUCLEOTIDE SEQUENCE [LARGE SCALE GENOMIC DNA]</scope>
    <source>
        <strain evidence="5 6">DSM 108706</strain>
    </source>
</reference>
<keyword evidence="5" id="KW-0255">Endonuclease</keyword>
<dbReference type="EC" id="2.1.1.72" evidence="1"/>
<evidence type="ECO:0000256" key="4">
    <source>
        <dbReference type="ARBA" id="ARBA00047942"/>
    </source>
</evidence>
<protein>
    <recommendedName>
        <fullName evidence="1">site-specific DNA-methyltransferase (adenine-specific)</fullName>
        <ecNumber evidence="1">2.1.1.72</ecNumber>
    </recommendedName>
</protein>